<sequence>MFSSEPTSPQLVVEALQSELGDSVSTDPALLESVRSDKSGWVAPGLPLAVVRARTTEHVQSAMRIATRFRIPVVPRGAGTGLAGGGVGTHGALVISTELMNEILEVNPADELAVVQAGVINQRLSDVVAPHGLVFSPDPASKAISTIGGNIATNAGGLLCAKYGVTREAVLGLVVVLPDGSLLRTGHRSVKGVTGLDLTALLTGSEGTLGVIVEATVRLRPIPPGDVVTLGAFFGDIRDAAAAAAAITAARIGPAVMELMDHASLVAIDAYSGTRLSAGGGAYLLVQTDARGAVDEGAAISEILTGLGADVRLAHDSAEGEALLAVRRNFHPALASAGEVLIEDICVPRSRLADMFATIDEISRRHGIAIPTIAHAGDGNLHPNFVLPPRASQQAEGSGEQNDQWVPASVWAAADELFVAAMKLGGTLTGEHGVGVLKKRWLENELGPRSLELQRGIKAVFDPLSIMNPGAVF</sequence>
<evidence type="ECO:0000259" key="5">
    <source>
        <dbReference type="PROSITE" id="PS51387"/>
    </source>
</evidence>
<keyword evidence="2" id="KW-0285">Flavoprotein</keyword>
<dbReference type="Pfam" id="PF02913">
    <property type="entry name" value="FAD-oxidase_C"/>
    <property type="match status" value="1"/>
</dbReference>
<dbReference type="Pfam" id="PF01565">
    <property type="entry name" value="FAD_binding_4"/>
    <property type="match status" value="1"/>
</dbReference>
<name>A0ABR5CIK2_9MICO</name>
<protein>
    <submittedName>
        <fullName evidence="6">FAD-linked oxidase</fullName>
    </submittedName>
</protein>
<dbReference type="Gene3D" id="1.10.45.10">
    <property type="entry name" value="Vanillyl-alcohol Oxidase, Chain A, domain 4"/>
    <property type="match status" value="1"/>
</dbReference>
<comment type="caution">
    <text evidence="6">The sequence shown here is derived from an EMBL/GenBank/DDBJ whole genome shotgun (WGS) entry which is preliminary data.</text>
</comment>
<evidence type="ECO:0000256" key="3">
    <source>
        <dbReference type="ARBA" id="ARBA00022827"/>
    </source>
</evidence>
<dbReference type="PROSITE" id="PS51387">
    <property type="entry name" value="FAD_PCMH"/>
    <property type="match status" value="1"/>
</dbReference>
<organism evidence="6 7">
    <name type="scientific">Agreia bicolorata</name>
    <dbReference type="NCBI Taxonomy" id="110935"/>
    <lineage>
        <taxon>Bacteria</taxon>
        <taxon>Bacillati</taxon>
        <taxon>Actinomycetota</taxon>
        <taxon>Actinomycetes</taxon>
        <taxon>Micrococcales</taxon>
        <taxon>Microbacteriaceae</taxon>
        <taxon>Agreia</taxon>
    </lineage>
</organism>
<dbReference type="PANTHER" id="PTHR42934">
    <property type="entry name" value="GLYCOLATE OXIDASE SUBUNIT GLCD"/>
    <property type="match status" value="1"/>
</dbReference>
<evidence type="ECO:0000256" key="1">
    <source>
        <dbReference type="ARBA" id="ARBA00001974"/>
    </source>
</evidence>
<dbReference type="SUPFAM" id="SSF56176">
    <property type="entry name" value="FAD-binding/transporter-associated domain-like"/>
    <property type="match status" value="1"/>
</dbReference>
<dbReference type="InterPro" id="IPR016164">
    <property type="entry name" value="FAD-linked_Oxase-like_C"/>
</dbReference>
<keyword evidence="4" id="KW-0560">Oxidoreductase</keyword>
<dbReference type="InterPro" id="IPR051914">
    <property type="entry name" value="FAD-linked_OxidoTrans_Type4"/>
</dbReference>
<dbReference type="Gene3D" id="3.30.70.2740">
    <property type="match status" value="1"/>
</dbReference>
<comment type="cofactor">
    <cofactor evidence="1">
        <name>FAD</name>
        <dbReference type="ChEBI" id="CHEBI:57692"/>
    </cofactor>
</comment>
<reference evidence="6 7" key="1">
    <citation type="journal article" date="2001" name="Int. J. Syst. Evol. Microbiol.">
        <title>Agreia bicolorata gen. nov., sp. nov., to accommodate actinobacteria isolated from narrow reed grass infected by the nematode Heteroanguina graminophila.</title>
        <authorList>
            <person name="Evtushenko L.I."/>
            <person name="Dorofeeva L.V."/>
            <person name="Dobrovolskaya T.G."/>
            <person name="Streshinskaya G.M."/>
            <person name="Subbotin S.A."/>
            <person name="Tiedje J.M."/>
        </authorList>
    </citation>
    <scope>NUCLEOTIDE SEQUENCE [LARGE SCALE GENOMIC DNA]</scope>
    <source>
        <strain evidence="6 7">VKM Ac-1804</strain>
    </source>
</reference>
<dbReference type="PANTHER" id="PTHR42934:SF2">
    <property type="entry name" value="GLYCOLATE OXIDASE SUBUNIT GLCD"/>
    <property type="match status" value="1"/>
</dbReference>
<dbReference type="InterPro" id="IPR016166">
    <property type="entry name" value="FAD-bd_PCMH"/>
</dbReference>
<proteinExistence type="predicted"/>
<feature type="domain" description="FAD-binding PCMH-type" evidence="5">
    <location>
        <begin position="43"/>
        <end position="222"/>
    </location>
</feature>
<dbReference type="Proteomes" id="UP000032503">
    <property type="component" value="Unassembled WGS sequence"/>
</dbReference>
<dbReference type="InterPro" id="IPR036318">
    <property type="entry name" value="FAD-bd_PCMH-like_sf"/>
</dbReference>
<keyword evidence="7" id="KW-1185">Reference proteome</keyword>
<accession>A0ABR5CIK2</accession>
<evidence type="ECO:0000313" key="7">
    <source>
        <dbReference type="Proteomes" id="UP000032503"/>
    </source>
</evidence>
<dbReference type="SUPFAM" id="SSF55103">
    <property type="entry name" value="FAD-linked oxidases, C-terminal domain"/>
    <property type="match status" value="1"/>
</dbReference>
<dbReference type="EMBL" id="JYFC01000001">
    <property type="protein sequence ID" value="KJC65472.1"/>
    <property type="molecule type" value="Genomic_DNA"/>
</dbReference>
<evidence type="ECO:0000313" key="6">
    <source>
        <dbReference type="EMBL" id="KJC65472.1"/>
    </source>
</evidence>
<keyword evidence="3" id="KW-0274">FAD</keyword>
<dbReference type="InterPro" id="IPR004113">
    <property type="entry name" value="FAD-bd_oxidored_4_C"/>
</dbReference>
<evidence type="ECO:0000256" key="4">
    <source>
        <dbReference type="ARBA" id="ARBA00023002"/>
    </source>
</evidence>
<dbReference type="RefSeq" id="WP_044438592.1">
    <property type="nucleotide sequence ID" value="NZ_JYFC01000001.1"/>
</dbReference>
<dbReference type="InterPro" id="IPR006094">
    <property type="entry name" value="Oxid_FAD_bind_N"/>
</dbReference>
<dbReference type="InterPro" id="IPR016169">
    <property type="entry name" value="FAD-bd_PCMH_sub2"/>
</dbReference>
<evidence type="ECO:0000256" key="2">
    <source>
        <dbReference type="ARBA" id="ARBA00022630"/>
    </source>
</evidence>
<gene>
    <name evidence="6" type="ORF">TZ00_00970</name>
</gene>
<dbReference type="InterPro" id="IPR016171">
    <property type="entry name" value="Vanillyl_alc_oxidase_C-sub2"/>
</dbReference>
<dbReference type="Gene3D" id="3.30.465.10">
    <property type="match status" value="1"/>
</dbReference>